<evidence type="ECO:0000256" key="1">
    <source>
        <dbReference type="ARBA" id="ARBA00000085"/>
    </source>
</evidence>
<dbReference type="CDD" id="cd00075">
    <property type="entry name" value="HATPase"/>
    <property type="match status" value="1"/>
</dbReference>
<keyword evidence="11" id="KW-1185">Reference proteome</keyword>
<dbReference type="InterPro" id="IPR036890">
    <property type="entry name" value="HATPase_C_sf"/>
</dbReference>
<evidence type="ECO:0000256" key="5">
    <source>
        <dbReference type="ARBA" id="ARBA00022777"/>
    </source>
</evidence>
<dbReference type="InterPro" id="IPR000014">
    <property type="entry name" value="PAS"/>
</dbReference>
<evidence type="ECO:0000256" key="7">
    <source>
        <dbReference type="ARBA" id="ARBA00023136"/>
    </source>
</evidence>
<keyword evidence="6" id="KW-0902">Two-component regulatory system</keyword>
<dbReference type="InterPro" id="IPR035965">
    <property type="entry name" value="PAS-like_dom_sf"/>
</dbReference>
<dbReference type="InterPro" id="IPR050736">
    <property type="entry name" value="Sensor_HK_Regulatory"/>
</dbReference>
<dbReference type="InterPro" id="IPR036097">
    <property type="entry name" value="HisK_dim/P_sf"/>
</dbReference>
<dbReference type="Pfam" id="PF00512">
    <property type="entry name" value="HisKA"/>
    <property type="match status" value="1"/>
</dbReference>
<dbReference type="SMART" id="SM00387">
    <property type="entry name" value="HATPase_c"/>
    <property type="match status" value="1"/>
</dbReference>
<dbReference type="InterPro" id="IPR003594">
    <property type="entry name" value="HATPase_dom"/>
</dbReference>
<sequence>MNYNNLLIIIAILSVLIFILCVMLWHLYSRSKTAKDVRVGNAVSRQLFDVWPLGVMILNPDKTIERINGSLLGELQLNLEQITGKPATEIIEIIQDKKNLLPHFLEEIEQRNRTIQFSTNCFIHEPKVNISFLIQGGITGIYEEGKLVKIIIYLRNVLEERTQRHMLNIALSRTQIFPWSFDMERNLMIIDPRYFDYLKIPTKDYTLTMEQYADLVHPDDRKDLFEALGQQVNGNLYENPVPFRLRRGDGKWEWFEGQSTYVGQLSDLPFRIIGICMSTQRHKDIEDTLNDALHKAQRSDQLKSAFLANMSHEIRTPLNAIVGFSTLLVSEQAELTPEEIEEYAAIIEKNGELLMLLISDILDLSKIESNTMEFNICTFSLNEMLIDIARMQRLNVKPGVKLMIDLPEEDMKVTADPARLGQVMNNLINNAVKFTTKGNIQIGYHRAGEGVVELFVEDNGKGMSEEVLCHIFERFYKGDSFVQGTGLGLAICKTIVEHFNGEICAKSKLGEGARFEIKLPIEAKVCQEIPA</sequence>
<dbReference type="InterPro" id="IPR013655">
    <property type="entry name" value="PAS_fold_3"/>
</dbReference>
<feature type="domain" description="Histidine kinase" evidence="9">
    <location>
        <begin position="309"/>
        <end position="523"/>
    </location>
</feature>
<keyword evidence="8" id="KW-0812">Transmembrane</keyword>
<proteinExistence type="predicted"/>
<keyword evidence="8" id="KW-1133">Transmembrane helix</keyword>
<dbReference type="FunFam" id="3.30.565.10:FF:000006">
    <property type="entry name" value="Sensor histidine kinase WalK"/>
    <property type="match status" value="1"/>
</dbReference>
<dbReference type="SUPFAM" id="SSF55785">
    <property type="entry name" value="PYP-like sensor domain (PAS domain)"/>
    <property type="match status" value="2"/>
</dbReference>
<keyword evidence="3" id="KW-0597">Phosphoprotein</keyword>
<dbReference type="PROSITE" id="PS50109">
    <property type="entry name" value="HIS_KIN"/>
    <property type="match status" value="1"/>
</dbReference>
<evidence type="ECO:0000259" key="9">
    <source>
        <dbReference type="PROSITE" id="PS50109"/>
    </source>
</evidence>
<dbReference type="Pfam" id="PF08447">
    <property type="entry name" value="PAS_3"/>
    <property type="match status" value="1"/>
</dbReference>
<dbReference type="InterPro" id="IPR003661">
    <property type="entry name" value="HisK_dim/P_dom"/>
</dbReference>
<dbReference type="SMART" id="SM00388">
    <property type="entry name" value="HisKA"/>
    <property type="match status" value="1"/>
</dbReference>
<dbReference type="SUPFAM" id="SSF55874">
    <property type="entry name" value="ATPase domain of HSP90 chaperone/DNA topoisomerase II/histidine kinase"/>
    <property type="match status" value="1"/>
</dbReference>
<dbReference type="PANTHER" id="PTHR43711:SF31">
    <property type="entry name" value="HISTIDINE KINASE"/>
    <property type="match status" value="1"/>
</dbReference>
<evidence type="ECO:0000256" key="6">
    <source>
        <dbReference type="ARBA" id="ARBA00023012"/>
    </source>
</evidence>
<dbReference type="AlphaFoldDB" id="A0A1M6M5U9"/>
<evidence type="ECO:0000256" key="2">
    <source>
        <dbReference type="ARBA" id="ARBA00012438"/>
    </source>
</evidence>
<name>A0A1M6M5U9_9BACE</name>
<dbReference type="Pfam" id="PF02518">
    <property type="entry name" value="HATPase_c"/>
    <property type="match status" value="1"/>
</dbReference>
<dbReference type="eggNOG" id="COG2205">
    <property type="taxonomic scope" value="Bacteria"/>
</dbReference>
<accession>A0A1M6M5U9</accession>
<dbReference type="FunFam" id="1.10.287.130:FF:000001">
    <property type="entry name" value="Two-component sensor histidine kinase"/>
    <property type="match status" value="1"/>
</dbReference>
<dbReference type="EC" id="2.7.13.3" evidence="2"/>
<evidence type="ECO:0000256" key="3">
    <source>
        <dbReference type="ARBA" id="ARBA00022553"/>
    </source>
</evidence>
<organism evidence="10 11">
    <name type="scientific">Bacteroides stercorirosoris</name>
    <dbReference type="NCBI Taxonomy" id="871324"/>
    <lineage>
        <taxon>Bacteria</taxon>
        <taxon>Pseudomonadati</taxon>
        <taxon>Bacteroidota</taxon>
        <taxon>Bacteroidia</taxon>
        <taxon>Bacteroidales</taxon>
        <taxon>Bacteroidaceae</taxon>
        <taxon>Bacteroides</taxon>
    </lineage>
</organism>
<dbReference type="GO" id="GO:0000155">
    <property type="term" value="F:phosphorelay sensor kinase activity"/>
    <property type="evidence" value="ECO:0007669"/>
    <property type="project" value="InterPro"/>
</dbReference>
<evidence type="ECO:0000313" key="10">
    <source>
        <dbReference type="EMBL" id="SHJ78819.1"/>
    </source>
</evidence>
<dbReference type="InterPro" id="IPR005467">
    <property type="entry name" value="His_kinase_dom"/>
</dbReference>
<reference evidence="11" key="1">
    <citation type="submission" date="2016-11" db="EMBL/GenBank/DDBJ databases">
        <authorList>
            <person name="Varghese N."/>
            <person name="Submissions S."/>
        </authorList>
    </citation>
    <scope>NUCLEOTIDE SEQUENCE [LARGE SCALE GENOMIC DNA]</scope>
    <source>
        <strain evidence="11">DSM 26884</strain>
    </source>
</reference>
<dbReference type="Gene3D" id="3.30.565.10">
    <property type="entry name" value="Histidine kinase-like ATPase, C-terminal domain"/>
    <property type="match status" value="1"/>
</dbReference>
<dbReference type="InterPro" id="IPR004358">
    <property type="entry name" value="Sig_transdc_His_kin-like_C"/>
</dbReference>
<dbReference type="EMBL" id="FQZN01000063">
    <property type="protein sequence ID" value="SHJ78819.1"/>
    <property type="molecule type" value="Genomic_DNA"/>
</dbReference>
<dbReference type="PANTHER" id="PTHR43711">
    <property type="entry name" value="TWO-COMPONENT HISTIDINE KINASE"/>
    <property type="match status" value="1"/>
</dbReference>
<keyword evidence="4" id="KW-0808">Transferase</keyword>
<keyword evidence="7 8" id="KW-0472">Membrane</keyword>
<comment type="catalytic activity">
    <reaction evidence="1">
        <text>ATP + protein L-histidine = ADP + protein N-phospho-L-histidine.</text>
        <dbReference type="EC" id="2.7.13.3"/>
    </reaction>
</comment>
<evidence type="ECO:0000256" key="8">
    <source>
        <dbReference type="SAM" id="Phobius"/>
    </source>
</evidence>
<dbReference type="Proteomes" id="UP000184192">
    <property type="component" value="Unassembled WGS sequence"/>
</dbReference>
<feature type="transmembrane region" description="Helical" evidence="8">
    <location>
        <begin position="6"/>
        <end position="28"/>
    </location>
</feature>
<dbReference type="CDD" id="cd00130">
    <property type="entry name" value="PAS"/>
    <property type="match status" value="1"/>
</dbReference>
<dbReference type="PRINTS" id="PR00344">
    <property type="entry name" value="BCTRLSENSOR"/>
</dbReference>
<dbReference type="SUPFAM" id="SSF47384">
    <property type="entry name" value="Homodimeric domain of signal transducing histidine kinase"/>
    <property type="match status" value="1"/>
</dbReference>
<evidence type="ECO:0000256" key="4">
    <source>
        <dbReference type="ARBA" id="ARBA00022679"/>
    </source>
</evidence>
<gene>
    <name evidence="10" type="ORF">SAMN05444350_16310</name>
</gene>
<protein>
    <recommendedName>
        <fullName evidence="2">histidine kinase</fullName>
        <ecNumber evidence="2">2.7.13.3</ecNumber>
    </recommendedName>
</protein>
<dbReference type="CDD" id="cd00082">
    <property type="entry name" value="HisKA"/>
    <property type="match status" value="1"/>
</dbReference>
<evidence type="ECO:0000313" key="11">
    <source>
        <dbReference type="Proteomes" id="UP000184192"/>
    </source>
</evidence>
<keyword evidence="5 10" id="KW-0418">Kinase</keyword>
<dbReference type="Gene3D" id="1.10.287.130">
    <property type="match status" value="1"/>
</dbReference>
<dbReference type="Gene3D" id="3.30.450.20">
    <property type="entry name" value="PAS domain"/>
    <property type="match status" value="1"/>
</dbReference>